<proteinExistence type="inferred from homology"/>
<evidence type="ECO:0000256" key="10">
    <source>
        <dbReference type="SAM" id="Phobius"/>
    </source>
</evidence>
<dbReference type="RefSeq" id="XP_051066700.1">
    <property type="nucleotide sequence ID" value="XM_051216145.1"/>
</dbReference>
<evidence type="ECO:0000256" key="2">
    <source>
        <dbReference type="ARBA" id="ARBA00022670"/>
    </source>
</evidence>
<evidence type="ECO:0000256" key="7">
    <source>
        <dbReference type="ARBA" id="ARBA00039717"/>
    </source>
</evidence>
<evidence type="ECO:0000256" key="1">
    <source>
        <dbReference type="ARBA" id="ARBA00005860"/>
    </source>
</evidence>
<dbReference type="PANTHER" id="PTHR10942:SF0">
    <property type="entry name" value="LEISHMANOLYSIN-LIKE PEPTIDASE"/>
    <property type="match status" value="1"/>
</dbReference>
<dbReference type="PRINTS" id="PR00782">
    <property type="entry name" value="LSHMANOLYSIN"/>
</dbReference>
<reference evidence="11" key="2">
    <citation type="journal article" date="2019" name="Gigascience">
        <title>High-quality Schistosoma haematobium genome achieved by single-molecule and long-range sequencing.</title>
        <authorList>
            <person name="Stroehlein A.J."/>
            <person name="Korhonen P.K."/>
            <person name="Chong T.M."/>
            <person name="Lim Y.L."/>
            <person name="Chan K.G."/>
            <person name="Webster B."/>
            <person name="Rollinson D."/>
            <person name="Brindley P.J."/>
            <person name="Gasser R.B."/>
            <person name="Young N.D."/>
        </authorList>
    </citation>
    <scope>NUCLEOTIDE SEQUENCE</scope>
</reference>
<dbReference type="GO" id="GO:0016020">
    <property type="term" value="C:membrane"/>
    <property type="evidence" value="ECO:0007669"/>
    <property type="project" value="InterPro"/>
</dbReference>
<keyword evidence="10" id="KW-0472">Membrane</keyword>
<feature type="binding site" evidence="8">
    <location>
        <position position="152"/>
    </location>
    <ligand>
        <name>Zn(2+)</name>
        <dbReference type="ChEBI" id="CHEBI:29105"/>
        <note>catalytic</note>
    </ligand>
</feature>
<dbReference type="GO" id="GO:0007155">
    <property type="term" value="P:cell adhesion"/>
    <property type="evidence" value="ECO:0007669"/>
    <property type="project" value="InterPro"/>
</dbReference>
<keyword evidence="2 9" id="KW-0645">Protease</keyword>
<dbReference type="GO" id="GO:0046872">
    <property type="term" value="F:metal ion binding"/>
    <property type="evidence" value="ECO:0007669"/>
    <property type="project" value="UniProtKB-KW"/>
</dbReference>
<organism evidence="11 12">
    <name type="scientific">Schistosoma haematobium</name>
    <name type="common">Blood fluke</name>
    <dbReference type="NCBI Taxonomy" id="6185"/>
    <lineage>
        <taxon>Eukaryota</taxon>
        <taxon>Metazoa</taxon>
        <taxon>Spiralia</taxon>
        <taxon>Lophotrochozoa</taxon>
        <taxon>Platyhelminthes</taxon>
        <taxon>Trematoda</taxon>
        <taxon>Digenea</taxon>
        <taxon>Strigeidida</taxon>
        <taxon>Schistosomatoidea</taxon>
        <taxon>Schistosomatidae</taxon>
        <taxon>Schistosoma</taxon>
    </lineage>
</organism>
<protein>
    <recommendedName>
        <fullName evidence="7 9">Leishmanolysin-like peptidase</fullName>
        <ecNumber evidence="9">3.4.24.-</ecNumber>
    </recommendedName>
</protein>
<dbReference type="CTD" id="24593808"/>
<evidence type="ECO:0000256" key="6">
    <source>
        <dbReference type="ARBA" id="ARBA00023049"/>
    </source>
</evidence>
<keyword evidence="12" id="KW-1185">Reference proteome</keyword>
<dbReference type="GO" id="GO:0005737">
    <property type="term" value="C:cytoplasm"/>
    <property type="evidence" value="ECO:0007669"/>
    <property type="project" value="TreeGrafter"/>
</dbReference>
<dbReference type="GO" id="GO:0006508">
    <property type="term" value="P:proteolysis"/>
    <property type="evidence" value="ECO:0007669"/>
    <property type="project" value="UniProtKB-KW"/>
</dbReference>
<feature type="transmembrane region" description="Helical" evidence="10">
    <location>
        <begin position="637"/>
        <end position="660"/>
    </location>
</feature>
<comment type="cofactor">
    <cofactor evidence="8 9">
        <name>Zn(2+)</name>
        <dbReference type="ChEBI" id="CHEBI:29105"/>
    </cofactor>
    <text evidence="8 9">Binds 1 zinc ion per subunit.</text>
</comment>
<accession>A0A922INC6</accession>
<dbReference type="GO" id="GO:0004222">
    <property type="term" value="F:metalloendopeptidase activity"/>
    <property type="evidence" value="ECO:0007669"/>
    <property type="project" value="UniProtKB-UniRule"/>
</dbReference>
<reference evidence="11" key="1">
    <citation type="journal article" date="2012" name="Nat. Genet.">
        <title>Whole-genome sequence of Schistosoma haematobium.</title>
        <authorList>
            <person name="Young N.D."/>
            <person name="Jex A.R."/>
            <person name="Li B."/>
            <person name="Liu S."/>
            <person name="Yang L."/>
            <person name="Xiong Z."/>
            <person name="Li Y."/>
            <person name="Cantacessi C."/>
            <person name="Hall R.S."/>
            <person name="Xu X."/>
            <person name="Chen F."/>
            <person name="Wu X."/>
            <person name="Zerlotini A."/>
            <person name="Oliveira G."/>
            <person name="Hofmann A."/>
            <person name="Zhang G."/>
            <person name="Fang X."/>
            <person name="Kang Y."/>
            <person name="Campbell B.E."/>
            <person name="Loukas A."/>
            <person name="Ranganathan S."/>
            <person name="Rollinson D."/>
            <person name="Rinaldi G."/>
            <person name="Brindley P.J."/>
            <person name="Yang H."/>
            <person name="Wang J."/>
            <person name="Wang J."/>
            <person name="Gasser R.B."/>
        </authorList>
    </citation>
    <scope>NUCLEOTIDE SEQUENCE</scope>
</reference>
<reference evidence="11" key="3">
    <citation type="submission" date="2021-06" db="EMBL/GenBank/DDBJ databases">
        <title>Chromosome-level genome assembly for S. haematobium.</title>
        <authorList>
            <person name="Stroehlein A.J."/>
        </authorList>
    </citation>
    <scope>NUCLEOTIDE SEQUENCE</scope>
</reference>
<dbReference type="FunFam" id="3.90.132.10:FF:000001">
    <property type="entry name" value="leishmanolysin-like peptidase isoform X2"/>
    <property type="match status" value="1"/>
</dbReference>
<dbReference type="SUPFAM" id="SSF55486">
    <property type="entry name" value="Metalloproteases ('zincins'), catalytic domain"/>
    <property type="match status" value="1"/>
</dbReference>
<dbReference type="AlphaFoldDB" id="A0A922INC6"/>
<dbReference type="PANTHER" id="PTHR10942">
    <property type="entry name" value="LEISHMANOLYSIN-LIKE PEPTIDASE"/>
    <property type="match status" value="1"/>
</dbReference>
<dbReference type="Proteomes" id="UP000471633">
    <property type="component" value="Unassembled WGS sequence"/>
</dbReference>
<dbReference type="Gene3D" id="3.90.132.10">
    <property type="entry name" value="Leishmanolysin , domain 2"/>
    <property type="match status" value="1"/>
</dbReference>
<dbReference type="EC" id="3.4.24.-" evidence="9"/>
<evidence type="ECO:0000256" key="4">
    <source>
        <dbReference type="ARBA" id="ARBA00022801"/>
    </source>
</evidence>
<comment type="caution">
    <text evidence="11">The sequence shown here is derived from an EMBL/GenBank/DDBJ whole genome shotgun (WGS) entry which is preliminary data.</text>
</comment>
<evidence type="ECO:0000256" key="5">
    <source>
        <dbReference type="ARBA" id="ARBA00022833"/>
    </source>
</evidence>
<keyword evidence="10" id="KW-0812">Transmembrane</keyword>
<keyword evidence="3 8" id="KW-0479">Metal-binding</keyword>
<dbReference type="GeneID" id="24593808"/>
<dbReference type="EMBL" id="AMPZ03000005">
    <property type="protein sequence ID" value="KAH9583392.1"/>
    <property type="molecule type" value="Genomic_DNA"/>
</dbReference>
<feature type="binding site" evidence="8">
    <location>
        <position position="258"/>
    </location>
    <ligand>
        <name>Zn(2+)</name>
        <dbReference type="ChEBI" id="CHEBI:29105"/>
        <note>catalytic</note>
    </ligand>
</feature>
<name>A0A922INC6_SCHHA</name>
<comment type="similarity">
    <text evidence="1 9">Belongs to the peptidase M8 family.</text>
</comment>
<evidence type="ECO:0000256" key="3">
    <source>
        <dbReference type="ARBA" id="ARBA00022723"/>
    </source>
</evidence>
<dbReference type="Pfam" id="PF01457">
    <property type="entry name" value="Peptidase_M8"/>
    <property type="match status" value="1"/>
</dbReference>
<evidence type="ECO:0000313" key="12">
    <source>
        <dbReference type="Proteomes" id="UP000471633"/>
    </source>
</evidence>
<keyword evidence="10" id="KW-1133">Transmembrane helix</keyword>
<reference evidence="11" key="4">
    <citation type="journal article" date="2022" name="PLoS Pathog.">
        <title>Chromosome-level genome of Schistosoma haematobium underpins genome-wide explorations of molecular variation.</title>
        <authorList>
            <person name="Stroehlein A.J."/>
            <person name="Korhonen P.K."/>
            <person name="Lee V.V."/>
            <person name="Ralph S.A."/>
            <person name="Mentink-Kane M."/>
            <person name="You H."/>
            <person name="McManus D.P."/>
            <person name="Tchuente L.T."/>
            <person name="Stothard J.R."/>
            <person name="Kaur P."/>
            <person name="Dudchenko O."/>
            <person name="Aiden E.L."/>
            <person name="Yang B."/>
            <person name="Yang H."/>
            <person name="Emery A.M."/>
            <person name="Webster B.L."/>
            <person name="Brindley P.J."/>
            <person name="Rollinson D."/>
            <person name="Chang B.C.H."/>
            <person name="Gasser R.B."/>
            <person name="Young N.D."/>
        </authorList>
    </citation>
    <scope>NUCLEOTIDE SEQUENCE</scope>
</reference>
<dbReference type="InterPro" id="IPR001577">
    <property type="entry name" value="Peptidase_M8"/>
</dbReference>
<evidence type="ECO:0000313" key="11">
    <source>
        <dbReference type="EMBL" id="KAH9583392.1"/>
    </source>
</evidence>
<gene>
    <name evidence="11" type="ORF">MS3_00007802</name>
</gene>
<sequence length="661" mass="74821">MWKIKDIILFPIFGVHFIISGLRYDRFSTLCHHGVINHSEVVTHVVSSDVQKLIRRNSQTELRIHTHYDRSIKSLKNFQDIKRDVIEVAIEFWEDALLLRQSHTVPRRLTLDRVCVDGATKLMTFDNQLLTFCVNGCVEWTKCGPINIPVSHLNGFSTSLFAFYRDKQNRPLTPRDPITFKPALGWYSGKNGQVYQWSDNVVRSVNRTWLSAFGTFQKLAHIVVLPTVVRIARSFYNCPNLDGVELEDEDDAGVYLTHWEKRLLENDLMTATYTNSFRISPITLAMMEDTGWYIPNYALSQSFSWGRGRGCTFATGSCLEYMLEQSRGGHPIAPFCQQLTSSFHNKNNGLQVSCTPGEESYGFCNLIEYSKPLPDEYVYFVNTNFSTVTLNSEINLGTGNLTNQYPLVKLGGKIALANYCPYHQEIEWEDDVGKSIANTHCHASTNLKDPHHNFKLERFGMDSVCVEHSPNWYLINGDSLFVPPVEGAGCYTFRCSMTEGGLILELAGGMSIPCEVPGELSEINACLTKQSLTVKGKLVCPDCRLLCPLSECPKIYSISQNNVTYLRSNYSNDRSSSFLYETNMFIPKSRTIQYSQLIVNETESIVENPLYIVENSKNSKGIVIQQAILPGACLVNIAYSSTSLTFSIFIYFVVFVQLFCL</sequence>
<keyword evidence="6 8" id="KW-0482">Metalloprotease</keyword>
<keyword evidence="4 9" id="KW-0378">Hydrolase</keyword>
<evidence type="ECO:0000256" key="8">
    <source>
        <dbReference type="PIRSR" id="PIRSR601577-2"/>
    </source>
</evidence>
<evidence type="ECO:0000256" key="9">
    <source>
        <dbReference type="RuleBase" id="RU366077"/>
    </source>
</evidence>
<keyword evidence="5 8" id="KW-0862">Zinc</keyword>
<dbReference type="Gene3D" id="2.10.55.10">
    <property type="entry name" value="Leishmanolysin domain 3"/>
    <property type="match status" value="1"/>
</dbReference>